<dbReference type="GO" id="GO:0009976">
    <property type="term" value="F:tocopherol cyclase activity"/>
    <property type="evidence" value="ECO:0007669"/>
    <property type="project" value="InterPro"/>
</dbReference>
<dbReference type="EMBL" id="UHJJ01000023">
    <property type="protein sequence ID" value="SUQ16195.1"/>
    <property type="molecule type" value="Genomic_DNA"/>
</dbReference>
<dbReference type="Proteomes" id="UP000254051">
    <property type="component" value="Unassembled WGS sequence"/>
</dbReference>
<dbReference type="Pfam" id="PF14249">
    <property type="entry name" value="Tocopherol_cycl"/>
    <property type="match status" value="1"/>
</dbReference>
<dbReference type="AlphaFoldDB" id="A0A315ZQZ5"/>
<evidence type="ECO:0000313" key="1">
    <source>
        <dbReference type="EMBL" id="SUQ16195.1"/>
    </source>
</evidence>
<gene>
    <name evidence="1" type="ORF">SAMN05216529_12337</name>
</gene>
<dbReference type="InterPro" id="IPR025893">
    <property type="entry name" value="Tocopherol_cyclase"/>
</dbReference>
<dbReference type="PANTHER" id="PTHR35309:SF4">
    <property type="entry name" value="TOCOPHEROL CYCLASE"/>
    <property type="match status" value="1"/>
</dbReference>
<dbReference type="OrthoDB" id="9772627at2"/>
<reference evidence="2" key="1">
    <citation type="submission" date="2017-07" db="EMBL/GenBank/DDBJ databases">
        <authorList>
            <person name="Varghese N."/>
            <person name="Submissions S."/>
        </authorList>
    </citation>
    <scope>NUCLEOTIDE SEQUENCE [LARGE SCALE GENOMIC DNA]</scope>
    <source>
        <strain evidence="2">NLAE-zl-C134</strain>
    </source>
</reference>
<accession>A0A315ZQZ5</accession>
<organism evidence="1 2">
    <name type="scientific">Faecalicatena contorta</name>
    <dbReference type="NCBI Taxonomy" id="39482"/>
    <lineage>
        <taxon>Bacteria</taxon>
        <taxon>Bacillati</taxon>
        <taxon>Bacillota</taxon>
        <taxon>Clostridia</taxon>
        <taxon>Lachnospirales</taxon>
        <taxon>Lachnospiraceae</taxon>
        <taxon>Faecalicatena</taxon>
    </lineage>
</organism>
<name>A0A315ZQZ5_9FIRM</name>
<sequence length="301" mass="34481">MKSEYFHGEDKWYPYFEGWYLKHQNRGKTIAFIPAVHADKKGQWSASLQVVVSDGVNDGSWYFTWPIEACKISKDRFRVKIGENLFSEKGISVDIKTEKLTIKGKIGYSGFQKVKGDVMGFFRFLPFLQCNHGVLSMTHRLEGNLNVNGKTIEFTNGNGYAETDWGQSFPKHYLWTQCGFGMKGRNSIMVAAADIPIMGTSFRGCICAVHYEGQEYRMGTYYGARILEYRDGCVALRQGNMMLKVKRLKEKPFKLRGPEKGNMERIIKESPVCRVQYQFRVGKNQVFNLISGQASFEQVLE</sequence>
<proteinExistence type="predicted"/>
<dbReference type="RefSeq" id="WP_109714595.1">
    <property type="nucleotide sequence ID" value="NZ_QGDS01000023.1"/>
</dbReference>
<keyword evidence="2" id="KW-1185">Reference proteome</keyword>
<dbReference type="PANTHER" id="PTHR35309">
    <property type="match status" value="1"/>
</dbReference>
<protein>
    <submittedName>
        <fullName evidence="1">Tocopherol cyclase</fullName>
    </submittedName>
</protein>
<dbReference type="SUPFAM" id="SSF159245">
    <property type="entry name" value="AttH-like"/>
    <property type="match status" value="1"/>
</dbReference>
<evidence type="ECO:0000313" key="2">
    <source>
        <dbReference type="Proteomes" id="UP000254051"/>
    </source>
</evidence>